<evidence type="ECO:0000256" key="1">
    <source>
        <dbReference type="ARBA" id="ARBA00007274"/>
    </source>
</evidence>
<comment type="similarity">
    <text evidence="1">Belongs to the transferase hexapeptide repeat family.</text>
</comment>
<feature type="non-terminal residue" evidence="5">
    <location>
        <position position="1"/>
    </location>
</feature>
<comment type="caution">
    <text evidence="5">The sequence shown here is derived from an EMBL/GenBank/DDBJ whole genome shotgun (WGS) entry which is preliminary data.</text>
</comment>
<accession>X1CVD0</accession>
<protein>
    <recommendedName>
        <fullName evidence="6">Nucleotidyl transferase domain-containing protein</fullName>
    </recommendedName>
</protein>
<gene>
    <name evidence="5" type="ORF">S01H4_32440</name>
</gene>
<proteinExistence type="inferred from homology"/>
<sequence length="228" mass="25669">RIKENSKISEKEEFNSSERAAVPMPINAGVYLLEPDIFSYIEPKRKTSIERDVFPKLAAEKELFHYSIPGIWKDIGKPEELLEGNILLLNDLIKNLKEKKKNLIDNTVKFDGKVLVYPPVAIGRNVLIGNNCVIGPNAIIGDDVYIDKDTEIKESLIYNETYISKEVKIEKSIISDNCHIHDGAILKGNKQNLVILASYVEVLKNISLMAPNTSSISICHHEVVKENI</sequence>
<evidence type="ECO:0000313" key="5">
    <source>
        <dbReference type="EMBL" id="GAG88141.1"/>
    </source>
</evidence>
<dbReference type="Pfam" id="PF25087">
    <property type="entry name" value="GMPPB_C"/>
    <property type="match status" value="1"/>
</dbReference>
<evidence type="ECO:0000259" key="4">
    <source>
        <dbReference type="Pfam" id="PF25087"/>
    </source>
</evidence>
<organism evidence="5">
    <name type="scientific">marine sediment metagenome</name>
    <dbReference type="NCBI Taxonomy" id="412755"/>
    <lineage>
        <taxon>unclassified sequences</taxon>
        <taxon>metagenomes</taxon>
        <taxon>ecological metagenomes</taxon>
    </lineage>
</organism>
<evidence type="ECO:0008006" key="6">
    <source>
        <dbReference type="Google" id="ProtNLM"/>
    </source>
</evidence>
<dbReference type="Gene3D" id="2.160.10.10">
    <property type="entry name" value="Hexapeptide repeat proteins"/>
    <property type="match status" value="1"/>
</dbReference>
<evidence type="ECO:0000256" key="2">
    <source>
        <dbReference type="SAM" id="Coils"/>
    </source>
</evidence>
<dbReference type="SUPFAM" id="SSF51161">
    <property type="entry name" value="Trimeric LpxA-like enzymes"/>
    <property type="match status" value="1"/>
</dbReference>
<dbReference type="InterPro" id="IPR050486">
    <property type="entry name" value="Mannose-1P_guanyltransferase"/>
</dbReference>
<dbReference type="Pfam" id="PF00483">
    <property type="entry name" value="NTP_transferase"/>
    <property type="match status" value="1"/>
</dbReference>
<keyword evidence="2" id="KW-0175">Coiled coil</keyword>
<dbReference type="InterPro" id="IPR011004">
    <property type="entry name" value="Trimer_LpxA-like_sf"/>
</dbReference>
<dbReference type="InterPro" id="IPR056729">
    <property type="entry name" value="GMPPB_C"/>
</dbReference>
<dbReference type="AlphaFoldDB" id="X1CVD0"/>
<reference evidence="5" key="1">
    <citation type="journal article" date="2014" name="Front. Microbiol.">
        <title>High frequency of phylogenetically diverse reductive dehalogenase-homologous genes in deep subseafloor sedimentary metagenomes.</title>
        <authorList>
            <person name="Kawai M."/>
            <person name="Futagami T."/>
            <person name="Toyoda A."/>
            <person name="Takaki Y."/>
            <person name="Nishi S."/>
            <person name="Hori S."/>
            <person name="Arai W."/>
            <person name="Tsubouchi T."/>
            <person name="Morono Y."/>
            <person name="Uchiyama I."/>
            <person name="Ito T."/>
            <person name="Fujiyama A."/>
            <person name="Inagaki F."/>
            <person name="Takami H."/>
        </authorList>
    </citation>
    <scope>NUCLEOTIDE SEQUENCE</scope>
    <source>
        <strain evidence="5">Expedition CK06-06</strain>
    </source>
</reference>
<dbReference type="Gene3D" id="3.90.550.10">
    <property type="entry name" value="Spore Coat Polysaccharide Biosynthesis Protein SpsA, Chain A"/>
    <property type="match status" value="1"/>
</dbReference>
<dbReference type="EMBL" id="BART01016956">
    <property type="protein sequence ID" value="GAG88141.1"/>
    <property type="molecule type" value="Genomic_DNA"/>
</dbReference>
<dbReference type="PANTHER" id="PTHR22572">
    <property type="entry name" value="SUGAR-1-PHOSPHATE GUANYL TRANSFERASE"/>
    <property type="match status" value="1"/>
</dbReference>
<evidence type="ECO:0000259" key="3">
    <source>
        <dbReference type="Pfam" id="PF00483"/>
    </source>
</evidence>
<feature type="domain" description="Mannose-1-phosphate guanyltransferase C-terminal" evidence="4">
    <location>
        <begin position="117"/>
        <end position="209"/>
    </location>
</feature>
<name>X1CVD0_9ZZZZ</name>
<feature type="domain" description="Nucleotidyl transferase" evidence="3">
    <location>
        <begin position="24"/>
        <end position="86"/>
    </location>
</feature>
<feature type="coiled-coil region" evidence="2">
    <location>
        <begin position="79"/>
        <end position="106"/>
    </location>
</feature>
<dbReference type="InterPro" id="IPR029044">
    <property type="entry name" value="Nucleotide-diphossugar_trans"/>
</dbReference>
<dbReference type="InterPro" id="IPR005835">
    <property type="entry name" value="NTP_transferase_dom"/>
</dbReference>